<proteinExistence type="predicted"/>
<keyword evidence="1 2" id="KW-0732">Signal</keyword>
<feature type="chain" id="PRO_5047542072" evidence="2">
    <location>
        <begin position="21"/>
        <end position="275"/>
    </location>
</feature>
<evidence type="ECO:0000259" key="3">
    <source>
        <dbReference type="SMART" id="SM00062"/>
    </source>
</evidence>
<gene>
    <name evidence="4" type="ORF">ACFSR0_04090</name>
</gene>
<organism evidence="4 5">
    <name type="scientific">Enterococcus camelliae</name>
    <dbReference type="NCBI Taxonomy" id="453959"/>
    <lineage>
        <taxon>Bacteria</taxon>
        <taxon>Bacillati</taxon>
        <taxon>Bacillota</taxon>
        <taxon>Bacilli</taxon>
        <taxon>Lactobacillales</taxon>
        <taxon>Enterococcaceae</taxon>
        <taxon>Enterococcus</taxon>
    </lineage>
</organism>
<feature type="domain" description="Solute-binding protein family 3/N-terminal" evidence="3">
    <location>
        <begin position="41"/>
        <end position="270"/>
    </location>
</feature>
<evidence type="ECO:0000256" key="2">
    <source>
        <dbReference type="SAM" id="SignalP"/>
    </source>
</evidence>
<dbReference type="Pfam" id="PF00497">
    <property type="entry name" value="SBP_bac_3"/>
    <property type="match status" value="1"/>
</dbReference>
<dbReference type="PANTHER" id="PTHR35936:SF18">
    <property type="entry name" value="L-CYSTINE-BINDING PROTEIN TCYJ"/>
    <property type="match status" value="1"/>
</dbReference>
<dbReference type="EMBL" id="JBHUMO010000027">
    <property type="protein sequence ID" value="MFD2728608.1"/>
    <property type="molecule type" value="Genomic_DNA"/>
</dbReference>
<dbReference type="InterPro" id="IPR001638">
    <property type="entry name" value="Solute-binding_3/MltF_N"/>
</dbReference>
<name>A0ABW5THL1_9ENTE</name>
<keyword evidence="5" id="KW-1185">Reference proteome</keyword>
<dbReference type="Proteomes" id="UP001597427">
    <property type="component" value="Unassembled WGS sequence"/>
</dbReference>
<dbReference type="PANTHER" id="PTHR35936">
    <property type="entry name" value="MEMBRANE-BOUND LYTIC MUREIN TRANSGLYCOSYLASE F"/>
    <property type="match status" value="1"/>
</dbReference>
<dbReference type="Gene3D" id="3.40.190.10">
    <property type="entry name" value="Periplasmic binding protein-like II"/>
    <property type="match status" value="2"/>
</dbReference>
<dbReference type="SMART" id="SM00062">
    <property type="entry name" value="PBPb"/>
    <property type="match status" value="1"/>
</dbReference>
<dbReference type="RefSeq" id="WP_379980179.1">
    <property type="nucleotide sequence ID" value="NZ_JBHUMO010000027.1"/>
</dbReference>
<evidence type="ECO:0000313" key="5">
    <source>
        <dbReference type="Proteomes" id="UP001597427"/>
    </source>
</evidence>
<reference evidence="5" key="1">
    <citation type="journal article" date="2019" name="Int. J. Syst. Evol. Microbiol.">
        <title>The Global Catalogue of Microorganisms (GCM) 10K type strain sequencing project: providing services to taxonomists for standard genome sequencing and annotation.</title>
        <authorList>
            <consortium name="The Broad Institute Genomics Platform"/>
            <consortium name="The Broad Institute Genome Sequencing Center for Infectious Disease"/>
            <person name="Wu L."/>
            <person name="Ma J."/>
        </authorList>
    </citation>
    <scope>NUCLEOTIDE SEQUENCE [LARGE SCALE GENOMIC DNA]</scope>
    <source>
        <strain evidence="5">TISTR 932</strain>
    </source>
</reference>
<feature type="signal peptide" evidence="2">
    <location>
        <begin position="1"/>
        <end position="20"/>
    </location>
</feature>
<evidence type="ECO:0000256" key="1">
    <source>
        <dbReference type="ARBA" id="ARBA00022729"/>
    </source>
</evidence>
<comment type="caution">
    <text evidence="4">The sequence shown here is derived from an EMBL/GenBank/DDBJ whole genome shotgun (WGS) entry which is preliminary data.</text>
</comment>
<protein>
    <submittedName>
        <fullName evidence="4">Transporter substrate-binding domain-containing protein</fullName>
    </submittedName>
</protein>
<dbReference type="SUPFAM" id="SSF53850">
    <property type="entry name" value="Periplasmic binding protein-like II"/>
    <property type="match status" value="1"/>
</dbReference>
<accession>A0ABW5THL1</accession>
<sequence length="275" mass="30544">MKKSRIVTGLSVAAFSLLLAACGSSGGSDSDSSEDSGKVTKITVATGNDALPYAYLDENGKYDGYDVAVVKAIDKKLKDYSFTFEGSDFPTTLSNLESNKAQMAAYEYEVNDERKEKFVYGDVGYVVWDTYISYDPDKGETYNTFDDLKGKKVYVTTSTNQAAMAENYLKDHPDAFTLVYGEYSNEQIVQALTSGAVDATLAPKYQIDNYNKTFDVHLKIGDKPVHNSDAYLLFNKKTDTKLIEEVNKALKELKEDGTIKKLSEKYLDGDYVPKD</sequence>
<evidence type="ECO:0000313" key="4">
    <source>
        <dbReference type="EMBL" id="MFD2728608.1"/>
    </source>
</evidence>
<dbReference type="PROSITE" id="PS51257">
    <property type="entry name" value="PROKAR_LIPOPROTEIN"/>
    <property type="match status" value="1"/>
</dbReference>